<proteinExistence type="predicted"/>
<accession>A0A1H8M0Y8</accession>
<gene>
    <name evidence="1" type="ORF">SAMN05216404_111109</name>
</gene>
<sequence length="92" mass="10124">MNDPITYDQAYDLANILIKKATKDELAECARLLALNLAHHQVKHGEIAVIDTLTLLRSFECTEEHLNVLMEGMLNLIGVLVNVCGGVGQAKH</sequence>
<dbReference type="EMBL" id="FOCT01000011">
    <property type="protein sequence ID" value="SEO10798.1"/>
    <property type="molecule type" value="Genomic_DNA"/>
</dbReference>
<reference evidence="1 2" key="1">
    <citation type="submission" date="2016-10" db="EMBL/GenBank/DDBJ databases">
        <authorList>
            <person name="de Groot N.N."/>
        </authorList>
    </citation>
    <scope>NUCLEOTIDE SEQUENCE [LARGE SCALE GENOMIC DNA]</scope>
    <source>
        <strain evidence="1 2">Nl18</strain>
    </source>
</reference>
<dbReference type="AlphaFoldDB" id="A0A1H8M0Y8"/>
<evidence type="ECO:0000313" key="2">
    <source>
        <dbReference type="Proteomes" id="UP000183898"/>
    </source>
</evidence>
<evidence type="ECO:0000313" key="1">
    <source>
        <dbReference type="EMBL" id="SEO10798.1"/>
    </source>
</evidence>
<protein>
    <submittedName>
        <fullName evidence="1">Uncharacterized protein</fullName>
    </submittedName>
</protein>
<organism evidence="1 2">
    <name type="scientific">Nitrosospira multiformis</name>
    <dbReference type="NCBI Taxonomy" id="1231"/>
    <lineage>
        <taxon>Bacteria</taxon>
        <taxon>Pseudomonadati</taxon>
        <taxon>Pseudomonadota</taxon>
        <taxon>Betaproteobacteria</taxon>
        <taxon>Nitrosomonadales</taxon>
        <taxon>Nitrosomonadaceae</taxon>
        <taxon>Nitrosospira</taxon>
    </lineage>
</organism>
<name>A0A1H8M0Y8_9PROT</name>
<dbReference type="Proteomes" id="UP000183898">
    <property type="component" value="Unassembled WGS sequence"/>
</dbReference>
<dbReference type="RefSeq" id="WP_074747986.1">
    <property type="nucleotide sequence ID" value="NZ_FOCT01000011.1"/>
</dbReference>